<evidence type="ECO:0000313" key="6">
    <source>
        <dbReference type="Proteomes" id="UP000469870"/>
    </source>
</evidence>
<evidence type="ECO:0000313" key="2">
    <source>
        <dbReference type="EMBL" id="MRI85374.1"/>
    </source>
</evidence>
<evidence type="ECO:0000313" key="3">
    <source>
        <dbReference type="EMBL" id="MRJ47981.1"/>
    </source>
</evidence>
<reference evidence="3 5" key="1">
    <citation type="submission" date="2019-11" db="EMBL/GenBank/DDBJ databases">
        <title>Characterisation of Fundicoccus ignavus gen. nov. sp. nov., a novel genus of the family Aerococcaceae from bulk tank milk.</title>
        <authorList>
            <person name="Siebert A."/>
            <person name="Huptas C."/>
            <person name="Wenning M."/>
            <person name="Scherer S."/>
            <person name="Doll E.V."/>
        </authorList>
    </citation>
    <scope>NUCLEOTIDE SEQUENCE [LARGE SCALE GENOMIC DNA]</scope>
    <source>
        <strain evidence="3 5">DSM 109652</strain>
    </source>
</reference>
<dbReference type="EMBL" id="WJQS01000004">
    <property type="protein sequence ID" value="MRI85374.1"/>
    <property type="molecule type" value="Genomic_DNA"/>
</dbReference>
<dbReference type="Proteomes" id="UP000430975">
    <property type="component" value="Unassembled WGS sequence"/>
</dbReference>
<evidence type="ECO:0000313" key="5">
    <source>
        <dbReference type="Proteomes" id="UP000440066"/>
    </source>
</evidence>
<comment type="caution">
    <text evidence="2">The sequence shown here is derived from an EMBL/GenBank/DDBJ whole genome shotgun (WGS) entry which is preliminary data.</text>
</comment>
<evidence type="ECO:0000313" key="4">
    <source>
        <dbReference type="Proteomes" id="UP000430975"/>
    </source>
</evidence>
<dbReference type="EMBL" id="WJQR01000004">
    <property type="protein sequence ID" value="MRI81383.1"/>
    <property type="molecule type" value="Genomic_DNA"/>
</dbReference>
<name>A0A6I2GFA9_9LACT</name>
<evidence type="ECO:0000313" key="1">
    <source>
        <dbReference type="EMBL" id="MRI81383.1"/>
    </source>
</evidence>
<reference evidence="4 6" key="2">
    <citation type="submission" date="2019-11" db="EMBL/GenBank/DDBJ databases">
        <title>Characterisation of Fundicoccus ignavus gen. nov. sp. nov., a novel genus of the family Aerococcaceae isolated from bulk tank milk.</title>
        <authorList>
            <person name="Siebert A."/>
            <person name="Huptas C."/>
            <person name="Wenning M."/>
            <person name="Scherer S."/>
            <person name="Doll E.V."/>
        </authorList>
    </citation>
    <scope>NUCLEOTIDE SEQUENCE [LARGE SCALE GENOMIC DNA]</scope>
    <source>
        <strain evidence="1 6">DSM 109653</strain>
        <strain evidence="2 4">WS4759</strain>
    </source>
</reference>
<dbReference type="AlphaFoldDB" id="A0A6I2GFA9"/>
<gene>
    <name evidence="3" type="ORF">GF867_10435</name>
    <name evidence="2" type="ORF">GIY09_05715</name>
    <name evidence="1" type="ORF">GIY11_05060</name>
</gene>
<accession>A0A6I2GFA9</accession>
<sequence length="120" mass="14115">MELPISFNQNIKLLKQLQQYTESIFSPFLRETPHIQENSFIMPLYLVETALHDHYVTTQPIWVTYEFYDKMNKIHQATILVTVQSTVLPDRRIVLKELNQNRSLILDLEQILTVSANIAE</sequence>
<keyword evidence="4" id="KW-1185">Reference proteome</keyword>
<dbReference type="Proteomes" id="UP000440066">
    <property type="component" value="Unassembled WGS sequence"/>
</dbReference>
<protein>
    <recommendedName>
        <fullName evidence="7">YolD-like family protein</fullName>
    </recommendedName>
</protein>
<dbReference type="EMBL" id="WJQT01000017">
    <property type="protein sequence ID" value="MRJ47981.1"/>
    <property type="molecule type" value="Genomic_DNA"/>
</dbReference>
<proteinExistence type="predicted"/>
<evidence type="ECO:0008006" key="7">
    <source>
        <dbReference type="Google" id="ProtNLM"/>
    </source>
</evidence>
<dbReference type="Proteomes" id="UP000469870">
    <property type="component" value="Unassembled WGS sequence"/>
</dbReference>
<dbReference type="RefSeq" id="WP_153833042.1">
    <property type="nucleotide sequence ID" value="NZ_WJQR01000004.1"/>
</dbReference>
<organism evidence="2 4">
    <name type="scientific">Fundicoccus ignavus</name>
    <dbReference type="NCBI Taxonomy" id="2664442"/>
    <lineage>
        <taxon>Bacteria</taxon>
        <taxon>Bacillati</taxon>
        <taxon>Bacillota</taxon>
        <taxon>Bacilli</taxon>
        <taxon>Lactobacillales</taxon>
        <taxon>Aerococcaceae</taxon>
        <taxon>Fundicoccus</taxon>
    </lineage>
</organism>